<dbReference type="PANTHER" id="PTHR36849">
    <property type="entry name" value="CYTOPLASMIC PROTEIN-RELATED"/>
    <property type="match status" value="1"/>
</dbReference>
<dbReference type="KEGG" id="yen:YE2509"/>
<dbReference type="PATRIC" id="fig|393305.7.peg.2662"/>
<dbReference type="Pfam" id="PF22752">
    <property type="entry name" value="DUF488-N3i"/>
    <property type="match status" value="1"/>
</dbReference>
<dbReference type="eggNOG" id="COG3189">
    <property type="taxonomic scope" value="Bacteria"/>
</dbReference>
<reference evidence="1 2" key="1">
    <citation type="journal article" date="2006" name="PLoS Genet.">
        <title>The complete genome sequence and comparative genome analysis of the high pathogenicity Yersinia enterocolitica strain 8081.</title>
        <authorList>
            <person name="Thomson N.R."/>
            <person name="Howard S."/>
            <person name="Wren B.W."/>
            <person name="Holden M.T.G."/>
            <person name="Crossman L."/>
            <person name="Challis G.L."/>
            <person name="Churcher C."/>
            <person name="Mungall K."/>
            <person name="Brooks K."/>
            <person name="Chillingworth T."/>
            <person name="Feltwell T."/>
            <person name="Abdellah Z."/>
            <person name="Hauser H."/>
            <person name="Jagels K."/>
            <person name="Maddison M."/>
            <person name="Moule S."/>
            <person name="Sanders M."/>
            <person name="Whitehead S."/>
            <person name="Quail M.A."/>
            <person name="Dougan G."/>
            <person name="Parkhill J."/>
            <person name="Prentice M.B."/>
        </authorList>
    </citation>
    <scope>NUCLEOTIDE SEQUENCE [LARGE SCALE GENOMIC DNA]</scope>
    <source>
        <strain evidence="2">NCTC 13174 / 8081</strain>
    </source>
</reference>
<dbReference type="EMBL" id="AM286415">
    <property type="protein sequence ID" value="CAL12552.1"/>
    <property type="molecule type" value="Genomic_DNA"/>
</dbReference>
<proteinExistence type="predicted"/>
<name>A1JSK9_YERE8</name>
<dbReference type="AlphaFoldDB" id="A1JSK9"/>
<gene>
    <name evidence="1" type="ordered locus">YE2509</name>
</gene>
<dbReference type="PANTHER" id="PTHR36849:SF1">
    <property type="entry name" value="CYTOPLASMIC PROTEIN"/>
    <property type="match status" value="1"/>
</dbReference>
<dbReference type="InterPro" id="IPR052552">
    <property type="entry name" value="YeaO-like"/>
</dbReference>
<evidence type="ECO:0008006" key="3">
    <source>
        <dbReference type="Google" id="ProtNLM"/>
    </source>
</evidence>
<dbReference type="OrthoDB" id="9790745at2"/>
<evidence type="ECO:0000313" key="2">
    <source>
        <dbReference type="Proteomes" id="UP000000642"/>
    </source>
</evidence>
<accession>A1JSK9</accession>
<dbReference type="HOGENOM" id="CLU_137928_0_1_6"/>
<sequence length="125" mass="14654">MKRAKEIAVSINKVTLQRVYDAEPPYQANTFLVDRLWPRGISKARLEGVVWLKEVAPDNALRQWFHQHLDWPEFVIRYRAQLNNSTAWEPLLAVLKQQPITLLYGSRDEQNNQAVVLRDFLLSKL</sequence>
<protein>
    <recommendedName>
        <fullName evidence="3">Uroporphyrin-III c-methyltransferase</fullName>
    </recommendedName>
</protein>
<organism evidence="1 2">
    <name type="scientific">Yersinia enterocolitica serotype O:8 / biotype 1B (strain NCTC 13174 / 8081)</name>
    <dbReference type="NCBI Taxonomy" id="393305"/>
    <lineage>
        <taxon>Bacteria</taxon>
        <taxon>Pseudomonadati</taxon>
        <taxon>Pseudomonadota</taxon>
        <taxon>Gammaproteobacteria</taxon>
        <taxon>Enterobacterales</taxon>
        <taxon>Yersiniaceae</taxon>
        <taxon>Yersinia</taxon>
    </lineage>
</organism>
<dbReference type="Proteomes" id="UP000000642">
    <property type="component" value="Chromosome"/>
</dbReference>
<evidence type="ECO:0000313" key="1">
    <source>
        <dbReference type="EMBL" id="CAL12552.1"/>
    </source>
</evidence>